<dbReference type="GeneID" id="54588788"/>
<dbReference type="Gene3D" id="6.10.140.2220">
    <property type="match status" value="1"/>
</dbReference>
<dbReference type="EMBL" id="ML987193">
    <property type="protein sequence ID" value="KAF2251324.1"/>
    <property type="molecule type" value="Genomic_DNA"/>
</dbReference>
<evidence type="ECO:0000313" key="7">
    <source>
        <dbReference type="Proteomes" id="UP000800094"/>
    </source>
</evidence>
<evidence type="ECO:0000259" key="5">
    <source>
        <dbReference type="PROSITE" id="PS50865"/>
    </source>
</evidence>
<dbReference type="PANTHER" id="PTHR10237">
    <property type="entry name" value="DEFORMED EPIDERMAL AUTOREGULATORY FACTOR 1 HOMOLOG SUPPRESSIN"/>
    <property type="match status" value="1"/>
</dbReference>
<dbReference type="GO" id="GO:0005634">
    <property type="term" value="C:nucleus"/>
    <property type="evidence" value="ECO:0007669"/>
    <property type="project" value="TreeGrafter"/>
</dbReference>
<evidence type="ECO:0000256" key="4">
    <source>
        <dbReference type="PROSITE-ProRule" id="PRU00134"/>
    </source>
</evidence>
<dbReference type="GO" id="GO:0008270">
    <property type="term" value="F:zinc ion binding"/>
    <property type="evidence" value="ECO:0007669"/>
    <property type="project" value="UniProtKB-KW"/>
</dbReference>
<dbReference type="RefSeq" id="XP_033686328.1">
    <property type="nucleotide sequence ID" value="XM_033835458.1"/>
</dbReference>
<dbReference type="OrthoDB" id="437457at2759"/>
<evidence type="ECO:0000256" key="2">
    <source>
        <dbReference type="ARBA" id="ARBA00022771"/>
    </source>
</evidence>
<dbReference type="Pfam" id="PF01753">
    <property type="entry name" value="zf-MYND"/>
    <property type="match status" value="1"/>
</dbReference>
<keyword evidence="7" id="KW-1185">Reference proteome</keyword>
<dbReference type="Proteomes" id="UP000800094">
    <property type="component" value="Unassembled WGS sequence"/>
</dbReference>
<keyword evidence="2 4" id="KW-0863">Zinc-finger</keyword>
<reference evidence="6" key="1">
    <citation type="journal article" date="2020" name="Stud. Mycol.">
        <title>101 Dothideomycetes genomes: a test case for predicting lifestyles and emergence of pathogens.</title>
        <authorList>
            <person name="Haridas S."/>
            <person name="Albert R."/>
            <person name="Binder M."/>
            <person name="Bloem J."/>
            <person name="Labutti K."/>
            <person name="Salamov A."/>
            <person name="Andreopoulos B."/>
            <person name="Baker S."/>
            <person name="Barry K."/>
            <person name="Bills G."/>
            <person name="Bluhm B."/>
            <person name="Cannon C."/>
            <person name="Castanera R."/>
            <person name="Culley D."/>
            <person name="Daum C."/>
            <person name="Ezra D."/>
            <person name="Gonzalez J."/>
            <person name="Henrissat B."/>
            <person name="Kuo A."/>
            <person name="Liang C."/>
            <person name="Lipzen A."/>
            <person name="Lutzoni F."/>
            <person name="Magnuson J."/>
            <person name="Mondo S."/>
            <person name="Nolan M."/>
            <person name="Ohm R."/>
            <person name="Pangilinan J."/>
            <person name="Park H.-J."/>
            <person name="Ramirez L."/>
            <person name="Alfaro M."/>
            <person name="Sun H."/>
            <person name="Tritt A."/>
            <person name="Yoshinaga Y."/>
            <person name="Zwiers L.-H."/>
            <person name="Turgeon B."/>
            <person name="Goodwin S."/>
            <person name="Spatafora J."/>
            <person name="Crous P."/>
            <person name="Grigoriev I."/>
        </authorList>
    </citation>
    <scope>NUCLEOTIDE SEQUENCE</scope>
    <source>
        <strain evidence="6">CBS 122368</strain>
    </source>
</reference>
<dbReference type="InterPro" id="IPR002893">
    <property type="entry name" value="Znf_MYND"/>
</dbReference>
<protein>
    <recommendedName>
        <fullName evidence="5">MYND-type domain-containing protein</fullName>
    </recommendedName>
</protein>
<keyword evidence="3" id="KW-0862">Zinc</keyword>
<dbReference type="GO" id="GO:0000981">
    <property type="term" value="F:DNA-binding transcription factor activity, RNA polymerase II-specific"/>
    <property type="evidence" value="ECO:0007669"/>
    <property type="project" value="TreeGrafter"/>
</dbReference>
<gene>
    <name evidence="6" type="ORF">BU26DRAFT_603771</name>
</gene>
<name>A0A6A6IL34_9PLEO</name>
<accession>A0A6A6IL34</accession>
<dbReference type="InterPro" id="IPR024119">
    <property type="entry name" value="TF_DEAF-1"/>
</dbReference>
<dbReference type="PANTHER" id="PTHR10237:SF14">
    <property type="entry name" value="MYND-TYPE DOMAIN-CONTAINING PROTEIN"/>
    <property type="match status" value="1"/>
</dbReference>
<proteinExistence type="predicted"/>
<keyword evidence="1" id="KW-0479">Metal-binding</keyword>
<dbReference type="PROSITE" id="PS01360">
    <property type="entry name" value="ZF_MYND_1"/>
    <property type="match status" value="1"/>
</dbReference>
<evidence type="ECO:0000256" key="1">
    <source>
        <dbReference type="ARBA" id="ARBA00022723"/>
    </source>
</evidence>
<evidence type="ECO:0000256" key="3">
    <source>
        <dbReference type="ARBA" id="ARBA00022833"/>
    </source>
</evidence>
<dbReference type="AlphaFoldDB" id="A0A6A6IL34"/>
<organism evidence="6 7">
    <name type="scientific">Trematosphaeria pertusa</name>
    <dbReference type="NCBI Taxonomy" id="390896"/>
    <lineage>
        <taxon>Eukaryota</taxon>
        <taxon>Fungi</taxon>
        <taxon>Dikarya</taxon>
        <taxon>Ascomycota</taxon>
        <taxon>Pezizomycotina</taxon>
        <taxon>Dothideomycetes</taxon>
        <taxon>Pleosporomycetidae</taxon>
        <taxon>Pleosporales</taxon>
        <taxon>Massarineae</taxon>
        <taxon>Trematosphaeriaceae</taxon>
        <taxon>Trematosphaeria</taxon>
    </lineage>
</organism>
<dbReference type="SUPFAM" id="SSF144232">
    <property type="entry name" value="HIT/MYND zinc finger-like"/>
    <property type="match status" value="1"/>
</dbReference>
<sequence length="242" mass="27337">METAATEPITKSPGAASLPVPALSAADPGMLPLCVACNKPGPARCVGCHNARYCSKDCQKKDWPLHKLLCKAFVDFQERPGPNYSRGILFPADDARPRFVWIKHHGPRFYDFNHKTYLGDVFARTMSFDRYRPLHRMLGYSIYLWHNDNFFSDGSPVNRSLKKWLGPKVAPAYRGPFLAQACDGDPEVGDGDPLDLDTMALAPIVDFLKFRCTYRGIGYEFNWDNDSPTDEYFMESARIVET</sequence>
<dbReference type="PROSITE" id="PS50865">
    <property type="entry name" value="ZF_MYND_2"/>
    <property type="match status" value="1"/>
</dbReference>
<feature type="domain" description="MYND-type" evidence="5">
    <location>
        <begin position="34"/>
        <end position="70"/>
    </location>
</feature>
<evidence type="ECO:0000313" key="6">
    <source>
        <dbReference type="EMBL" id="KAF2251324.1"/>
    </source>
</evidence>